<sequence>MYVRAMTIRPFLTESDFGKWDVLPGDPAEEEIDYSNPDVVDALRRRERLKENWRADLDYPKGVWRDEIIEAHPWWAEAWRNWFLRRSCEGISFINGCIRGWSSESKSGERSSF</sequence>
<evidence type="ECO:0000313" key="2">
    <source>
        <dbReference type="Proteomes" id="UP000199497"/>
    </source>
</evidence>
<evidence type="ECO:0000313" key="1">
    <source>
        <dbReference type="EMBL" id="SDP64188.1"/>
    </source>
</evidence>
<gene>
    <name evidence="1" type="ORF">SAMN04487905_106213</name>
</gene>
<proteinExistence type="predicted"/>
<dbReference type="AlphaFoldDB" id="A0A1H0UDX2"/>
<dbReference type="Proteomes" id="UP000199497">
    <property type="component" value="Unassembled WGS sequence"/>
</dbReference>
<reference evidence="2" key="1">
    <citation type="submission" date="2016-10" db="EMBL/GenBank/DDBJ databases">
        <authorList>
            <person name="Varghese N."/>
            <person name="Submissions S."/>
        </authorList>
    </citation>
    <scope>NUCLEOTIDE SEQUENCE [LARGE SCALE GENOMIC DNA]</scope>
    <source>
        <strain evidence="2">DSM 46732</strain>
    </source>
</reference>
<name>A0A1H0UDX2_9ACTN</name>
<organism evidence="1 2">
    <name type="scientific">Actinopolyspora xinjiangensis</name>
    <dbReference type="NCBI Taxonomy" id="405564"/>
    <lineage>
        <taxon>Bacteria</taxon>
        <taxon>Bacillati</taxon>
        <taxon>Actinomycetota</taxon>
        <taxon>Actinomycetes</taxon>
        <taxon>Actinopolysporales</taxon>
        <taxon>Actinopolysporaceae</taxon>
        <taxon>Actinopolyspora</taxon>
    </lineage>
</organism>
<protein>
    <submittedName>
        <fullName evidence="1">Uncharacterized protein</fullName>
    </submittedName>
</protein>
<dbReference type="STRING" id="405564.SAMN04487905_106213"/>
<accession>A0A1H0UDX2</accession>
<keyword evidence="2" id="KW-1185">Reference proteome</keyword>
<dbReference type="EMBL" id="FNJR01000006">
    <property type="protein sequence ID" value="SDP64188.1"/>
    <property type="molecule type" value="Genomic_DNA"/>
</dbReference>